<comment type="subcellular location">
    <subcellularLocation>
        <location evidence="1">Cell membrane</location>
        <topology evidence="1">Multi-pass membrane protein</topology>
    </subcellularLocation>
</comment>
<keyword evidence="3 6" id="KW-0812">Transmembrane</keyword>
<dbReference type="PANTHER" id="PTHR32309">
    <property type="entry name" value="TYROSINE-PROTEIN KINASE"/>
    <property type="match status" value="1"/>
</dbReference>
<sequence>MNAPHLEQIGINGGRRLLTGRPLIEEQPADPRAHNEEVLRGAARLLWRKRGIIALSVAVCLTLATLILLTSQKQYTAEASVRVNFGSGSASNPARIQMDAAAMIDGETKILRSRAVADRVVARWHLDQIPAFAAGPGLVSRVLGSLSEPAPRDDLPTGDAGADTASRSAAFLRATATVMANTTVVSDNRSYIIGIRYRWTSAETAARIATTLAQEYLRERQEQGLAAARGRQVAEVVQLSQRFGERHPALQAANARLAEIDGEIVAAAKAAPAQAVTLDSFAAEIALPAEKPLVPSSPKPAVVLGLALLLGLVGSSAAILLIERFSIGLSNERAASDKLGLRCLGTVPAEAPDHPHNNAMIREAVRAIGVAAALDVRSSTCTVVLITSSGPNEGKSLLASTLASIMAQSGRRVLMVDAVPDPTRPNRSREKWTADAGGSYRVVKLGDGDLSGGAVEHLVMLARNEHDVVLIKAPPVLILSDAVRLARLADMVMLLAHWRKTPAAIVASAARRLRDAGITVSGLVLTNVDLYHYGAEQLGGVGHFLARYHGSHTSIAPPEQASASAK</sequence>
<proteinExistence type="predicted"/>
<keyword evidence="5 6" id="KW-0472">Membrane</keyword>
<dbReference type="InterPro" id="IPR027417">
    <property type="entry name" value="P-loop_NTPase"/>
</dbReference>
<dbReference type="SUPFAM" id="SSF52540">
    <property type="entry name" value="P-loop containing nucleoside triphosphate hydrolases"/>
    <property type="match status" value="1"/>
</dbReference>
<dbReference type="InterPro" id="IPR050445">
    <property type="entry name" value="Bact_polysacc_biosynth/exp"/>
</dbReference>
<dbReference type="InterPro" id="IPR003856">
    <property type="entry name" value="LPS_length_determ_N"/>
</dbReference>
<evidence type="ECO:0000313" key="8">
    <source>
        <dbReference type="EMBL" id="ABJ07428.1"/>
    </source>
</evidence>
<dbReference type="Gene3D" id="3.40.50.300">
    <property type="entry name" value="P-loop containing nucleotide triphosphate hydrolases"/>
    <property type="match status" value="2"/>
</dbReference>
<name>Q07KV6_RHOP5</name>
<dbReference type="STRING" id="316055.RPE_3498"/>
<reference evidence="8" key="1">
    <citation type="submission" date="2006-09" db="EMBL/GenBank/DDBJ databases">
        <title>Complete sequence of Rhodopseudomonas palustris BisA53.</title>
        <authorList>
            <consortium name="US DOE Joint Genome Institute"/>
            <person name="Copeland A."/>
            <person name="Lucas S."/>
            <person name="Lapidus A."/>
            <person name="Barry K."/>
            <person name="Detter J.C."/>
            <person name="Glavina del Rio T."/>
            <person name="Hammon N."/>
            <person name="Israni S."/>
            <person name="Dalin E."/>
            <person name="Tice H."/>
            <person name="Pitluck S."/>
            <person name="Chain P."/>
            <person name="Malfatti S."/>
            <person name="Shin M."/>
            <person name="Vergez L."/>
            <person name="Schmutz J."/>
            <person name="Larimer F."/>
            <person name="Land M."/>
            <person name="Hauser L."/>
            <person name="Pelletier D.A."/>
            <person name="Kyrpides N."/>
            <person name="Kim E."/>
            <person name="Harwood C.S."/>
            <person name="Oda Y."/>
            <person name="Richardson P."/>
        </authorList>
    </citation>
    <scope>NUCLEOTIDE SEQUENCE [LARGE SCALE GENOMIC DNA]</scope>
    <source>
        <strain evidence="8">BisA53</strain>
    </source>
</reference>
<keyword evidence="4 6" id="KW-1133">Transmembrane helix</keyword>
<dbReference type="eggNOG" id="COG0489">
    <property type="taxonomic scope" value="Bacteria"/>
</dbReference>
<dbReference type="AlphaFoldDB" id="Q07KV6"/>
<dbReference type="Pfam" id="PF02706">
    <property type="entry name" value="Wzz"/>
    <property type="match status" value="1"/>
</dbReference>
<feature type="transmembrane region" description="Helical" evidence="6">
    <location>
        <begin position="52"/>
        <end position="70"/>
    </location>
</feature>
<dbReference type="GO" id="GO:0004713">
    <property type="term" value="F:protein tyrosine kinase activity"/>
    <property type="evidence" value="ECO:0007669"/>
    <property type="project" value="TreeGrafter"/>
</dbReference>
<feature type="domain" description="Polysaccharide chain length determinant N-terminal" evidence="7">
    <location>
        <begin position="44"/>
        <end position="121"/>
    </location>
</feature>
<dbReference type="KEGG" id="rpe:RPE_3498"/>
<dbReference type="HOGENOM" id="CLU_481343_0_0_5"/>
<dbReference type="GO" id="GO:0005886">
    <property type="term" value="C:plasma membrane"/>
    <property type="evidence" value="ECO:0007669"/>
    <property type="project" value="UniProtKB-SubCell"/>
</dbReference>
<keyword evidence="2" id="KW-1003">Cell membrane</keyword>
<organism evidence="8">
    <name type="scientific">Rhodopseudomonas palustris (strain BisA53)</name>
    <dbReference type="NCBI Taxonomy" id="316055"/>
    <lineage>
        <taxon>Bacteria</taxon>
        <taxon>Pseudomonadati</taxon>
        <taxon>Pseudomonadota</taxon>
        <taxon>Alphaproteobacteria</taxon>
        <taxon>Hyphomicrobiales</taxon>
        <taxon>Nitrobacteraceae</taxon>
        <taxon>Rhodopseudomonas</taxon>
    </lineage>
</organism>
<evidence type="ECO:0000256" key="2">
    <source>
        <dbReference type="ARBA" id="ARBA00022475"/>
    </source>
</evidence>
<dbReference type="PANTHER" id="PTHR32309:SF13">
    <property type="entry name" value="FERRIC ENTEROBACTIN TRANSPORT PROTEIN FEPE"/>
    <property type="match status" value="1"/>
</dbReference>
<gene>
    <name evidence="8" type="ordered locus">RPE_3498</name>
</gene>
<dbReference type="EMBL" id="CP000463">
    <property type="protein sequence ID" value="ABJ07428.1"/>
    <property type="molecule type" value="Genomic_DNA"/>
</dbReference>
<evidence type="ECO:0000259" key="7">
    <source>
        <dbReference type="Pfam" id="PF02706"/>
    </source>
</evidence>
<dbReference type="eggNOG" id="COG3206">
    <property type="taxonomic scope" value="Bacteria"/>
</dbReference>
<protein>
    <submittedName>
        <fullName evidence="8">Lipopolysaccharide biosynthesis</fullName>
    </submittedName>
</protein>
<evidence type="ECO:0000256" key="6">
    <source>
        <dbReference type="SAM" id="Phobius"/>
    </source>
</evidence>
<evidence type="ECO:0000256" key="1">
    <source>
        <dbReference type="ARBA" id="ARBA00004651"/>
    </source>
</evidence>
<accession>Q07KV6</accession>
<evidence type="ECO:0000256" key="3">
    <source>
        <dbReference type="ARBA" id="ARBA00022692"/>
    </source>
</evidence>
<evidence type="ECO:0000256" key="4">
    <source>
        <dbReference type="ARBA" id="ARBA00022989"/>
    </source>
</evidence>
<evidence type="ECO:0000256" key="5">
    <source>
        <dbReference type="ARBA" id="ARBA00023136"/>
    </source>
</evidence>